<comment type="subcellular location">
    <subcellularLocation>
        <location evidence="1">Nucleus</location>
    </subcellularLocation>
</comment>
<keyword evidence="9" id="KW-1185">Reference proteome</keyword>
<evidence type="ECO:0000256" key="2">
    <source>
        <dbReference type="ARBA" id="ARBA00023015"/>
    </source>
</evidence>
<reference evidence="8" key="1">
    <citation type="journal article" date="2020" name="Stud. Mycol.">
        <title>101 Dothideomycetes genomes: a test case for predicting lifestyles and emergence of pathogens.</title>
        <authorList>
            <person name="Haridas S."/>
            <person name="Albert R."/>
            <person name="Binder M."/>
            <person name="Bloem J."/>
            <person name="Labutti K."/>
            <person name="Salamov A."/>
            <person name="Andreopoulos B."/>
            <person name="Baker S."/>
            <person name="Barry K."/>
            <person name="Bills G."/>
            <person name="Bluhm B."/>
            <person name="Cannon C."/>
            <person name="Castanera R."/>
            <person name="Culley D."/>
            <person name="Daum C."/>
            <person name="Ezra D."/>
            <person name="Gonzalez J."/>
            <person name="Henrissat B."/>
            <person name="Kuo A."/>
            <person name="Liang C."/>
            <person name="Lipzen A."/>
            <person name="Lutzoni F."/>
            <person name="Magnuson J."/>
            <person name="Mondo S."/>
            <person name="Nolan M."/>
            <person name="Ohm R."/>
            <person name="Pangilinan J."/>
            <person name="Park H.-J."/>
            <person name="Ramirez L."/>
            <person name="Alfaro M."/>
            <person name="Sun H."/>
            <person name="Tritt A."/>
            <person name="Yoshinaga Y."/>
            <person name="Zwiers L.-H."/>
            <person name="Turgeon B."/>
            <person name="Goodwin S."/>
            <person name="Spatafora J."/>
            <person name="Crous P."/>
            <person name="Grigoriev I."/>
        </authorList>
    </citation>
    <scope>NUCLEOTIDE SEQUENCE</scope>
    <source>
        <strain evidence="8">CBS 175.79</strain>
    </source>
</reference>
<evidence type="ECO:0000313" key="8">
    <source>
        <dbReference type="EMBL" id="KAF2012015.1"/>
    </source>
</evidence>
<feature type="compositionally biased region" description="Low complexity" evidence="6">
    <location>
        <begin position="532"/>
        <end position="543"/>
    </location>
</feature>
<keyword evidence="4" id="KW-0804">Transcription</keyword>
<feature type="compositionally biased region" description="Polar residues" evidence="6">
    <location>
        <begin position="570"/>
        <end position="582"/>
    </location>
</feature>
<gene>
    <name evidence="8" type="ORF">BU24DRAFT_465587</name>
</gene>
<dbReference type="GO" id="GO:0043565">
    <property type="term" value="F:sequence-specific DNA binding"/>
    <property type="evidence" value="ECO:0007669"/>
    <property type="project" value="TreeGrafter"/>
</dbReference>
<accession>A0A6A5XFJ6</accession>
<evidence type="ECO:0000313" key="9">
    <source>
        <dbReference type="Proteomes" id="UP000799778"/>
    </source>
</evidence>
<evidence type="ECO:0000256" key="3">
    <source>
        <dbReference type="ARBA" id="ARBA00023125"/>
    </source>
</evidence>
<dbReference type="GO" id="GO:0008270">
    <property type="term" value="F:zinc ion binding"/>
    <property type="evidence" value="ECO:0007669"/>
    <property type="project" value="InterPro"/>
</dbReference>
<dbReference type="InterPro" id="IPR051711">
    <property type="entry name" value="Stress_Response_Reg"/>
</dbReference>
<dbReference type="AlphaFoldDB" id="A0A6A5XFJ6"/>
<name>A0A6A5XFJ6_9PLEO</name>
<proteinExistence type="predicted"/>
<keyword evidence="2" id="KW-0805">Transcription regulation</keyword>
<feature type="region of interest" description="Disordered" evidence="6">
    <location>
        <begin position="532"/>
        <end position="558"/>
    </location>
</feature>
<evidence type="ECO:0000256" key="4">
    <source>
        <dbReference type="ARBA" id="ARBA00023163"/>
    </source>
</evidence>
<feature type="compositionally biased region" description="Polar residues" evidence="6">
    <location>
        <begin position="544"/>
        <end position="555"/>
    </location>
</feature>
<dbReference type="OrthoDB" id="2579025at2759"/>
<protein>
    <recommendedName>
        <fullName evidence="7">Xylanolytic transcriptional activator regulatory domain-containing protein</fullName>
    </recommendedName>
</protein>
<evidence type="ECO:0000256" key="6">
    <source>
        <dbReference type="SAM" id="MobiDB-lite"/>
    </source>
</evidence>
<dbReference type="CDD" id="cd12148">
    <property type="entry name" value="fungal_TF_MHR"/>
    <property type="match status" value="1"/>
</dbReference>
<dbReference type="GeneID" id="54289687"/>
<feature type="domain" description="Xylanolytic transcriptional activator regulatory" evidence="7">
    <location>
        <begin position="225"/>
        <end position="301"/>
    </location>
</feature>
<dbReference type="PANTHER" id="PTHR47540">
    <property type="entry name" value="THIAMINE REPRESSIBLE GENES REGULATORY PROTEIN THI5"/>
    <property type="match status" value="1"/>
</dbReference>
<feature type="region of interest" description="Disordered" evidence="6">
    <location>
        <begin position="570"/>
        <end position="590"/>
    </location>
</feature>
<feature type="compositionally biased region" description="Polar residues" evidence="6">
    <location>
        <begin position="35"/>
        <end position="56"/>
    </location>
</feature>
<dbReference type="GO" id="GO:0006351">
    <property type="term" value="P:DNA-templated transcription"/>
    <property type="evidence" value="ECO:0007669"/>
    <property type="project" value="InterPro"/>
</dbReference>
<evidence type="ECO:0000256" key="5">
    <source>
        <dbReference type="ARBA" id="ARBA00023242"/>
    </source>
</evidence>
<keyword evidence="3" id="KW-0238">DNA-binding</keyword>
<dbReference type="GO" id="GO:0045944">
    <property type="term" value="P:positive regulation of transcription by RNA polymerase II"/>
    <property type="evidence" value="ECO:0007669"/>
    <property type="project" value="TreeGrafter"/>
</dbReference>
<dbReference type="EMBL" id="ML978073">
    <property type="protein sequence ID" value="KAF2012015.1"/>
    <property type="molecule type" value="Genomic_DNA"/>
</dbReference>
<dbReference type="InterPro" id="IPR007219">
    <property type="entry name" value="XnlR_reg_dom"/>
</dbReference>
<feature type="region of interest" description="Disordered" evidence="6">
    <location>
        <begin position="1"/>
        <end position="60"/>
    </location>
</feature>
<dbReference type="Pfam" id="PF04082">
    <property type="entry name" value="Fungal_trans"/>
    <property type="match status" value="1"/>
</dbReference>
<evidence type="ECO:0000259" key="7">
    <source>
        <dbReference type="SMART" id="SM00906"/>
    </source>
</evidence>
<dbReference type="SMART" id="SM00906">
    <property type="entry name" value="Fungal_trans"/>
    <property type="match status" value="1"/>
</dbReference>
<dbReference type="Proteomes" id="UP000799778">
    <property type="component" value="Unassembled WGS sequence"/>
</dbReference>
<dbReference type="GO" id="GO:0005634">
    <property type="term" value="C:nucleus"/>
    <property type="evidence" value="ECO:0007669"/>
    <property type="project" value="UniProtKB-SubCell"/>
</dbReference>
<dbReference type="PANTHER" id="PTHR47540:SF3">
    <property type="entry name" value="ZN(II)2CYS6 TRANSCRIPTION FACTOR (EUROFUNG)"/>
    <property type="match status" value="1"/>
</dbReference>
<dbReference type="RefSeq" id="XP_033380354.1">
    <property type="nucleotide sequence ID" value="XM_033532290.1"/>
</dbReference>
<keyword evidence="5" id="KW-0539">Nucleus</keyword>
<evidence type="ECO:0000256" key="1">
    <source>
        <dbReference type="ARBA" id="ARBA00004123"/>
    </source>
</evidence>
<organism evidence="8 9">
    <name type="scientific">Aaosphaeria arxii CBS 175.79</name>
    <dbReference type="NCBI Taxonomy" id="1450172"/>
    <lineage>
        <taxon>Eukaryota</taxon>
        <taxon>Fungi</taxon>
        <taxon>Dikarya</taxon>
        <taxon>Ascomycota</taxon>
        <taxon>Pezizomycotina</taxon>
        <taxon>Dothideomycetes</taxon>
        <taxon>Pleosporomycetidae</taxon>
        <taxon>Pleosporales</taxon>
        <taxon>Pleosporales incertae sedis</taxon>
        <taxon>Aaosphaeria</taxon>
    </lineage>
</organism>
<sequence length="655" mass="72895">MSFQFPKASESGPPSIVDRRVSTDVYDSTDRLAVQETTANEPQSRTSPEPTQTDQQGHYIGPASGASFLLRIQKTLHKNSSVSHDSSIFTFGDAPLPNCDPTFFILPSKTTGQQLVERYFDFAAPTHRFLHRPSIENILDEFYRTQGEMLNKEDAPAKSALLFIVFAQAQAYAPPDDPLQDNGARYYYAAEHQLSKERGAVRLASVQARLGQCFYLLTQSRINHAWSLFGTLAHLAFAIGLNRGRRTDSSAKVDYVELECRRRLFWCAYTLDKYLAAALGRPRTFKDEDIDQELPTVVNDNDLHRNSISPAPPRAQSLMRAPVEHFKLSKIVSLILRDLYAIHPPSTAFRIELSAKYSKDLREWRANLTPFFVSESIDSNLVIPLYSRQRRVLNLAYYHAVLLIQRPFLLSNFAALSHSTTNPPQPLSVETSQNIRECLDAAMGIVNIIDEMSSSSQFFRAFWFTQYYAFCAVVVLYIYRIQQHLVEPGKCEGFFTAGQRCQAQLNAISESDTLSQRYCLVLEELRIEAARRTSSSSRPAAPTNGNITDSPSLATATRLDDPTIPQAQSALNVTSSTPQSDTEAPFPGNFYNGMPTPESAIFSNNFLPNSSIMADLTSWGSFDSLVTAGIGSGMLDNGTGWQGDVFGGLGFGLGR</sequence>